<dbReference type="SUPFAM" id="SSF88697">
    <property type="entry name" value="PUA domain-like"/>
    <property type="match status" value="1"/>
</dbReference>
<evidence type="ECO:0000313" key="2">
    <source>
        <dbReference type="EMBL" id="PIW18216.1"/>
    </source>
</evidence>
<organism evidence="2 3">
    <name type="scientific">bacterium (Candidatus Blackallbacteria) CG17_big_fil_post_rev_8_21_14_2_50_48_46</name>
    <dbReference type="NCBI Taxonomy" id="2014261"/>
    <lineage>
        <taxon>Bacteria</taxon>
        <taxon>Candidatus Blackallbacteria</taxon>
    </lineage>
</organism>
<gene>
    <name evidence="2" type="ORF">COW36_05465</name>
</gene>
<dbReference type="Proteomes" id="UP000231019">
    <property type="component" value="Unassembled WGS sequence"/>
</dbReference>
<dbReference type="EMBL" id="PFFQ01000013">
    <property type="protein sequence ID" value="PIW18216.1"/>
    <property type="molecule type" value="Genomic_DNA"/>
</dbReference>
<dbReference type="InterPro" id="IPR015947">
    <property type="entry name" value="PUA-like_sf"/>
</dbReference>
<dbReference type="InterPro" id="IPR046336">
    <property type="entry name" value="Lon_prtase_N_sf"/>
</dbReference>
<dbReference type="Gene3D" id="2.30.130.40">
    <property type="entry name" value="LON domain-like"/>
    <property type="match status" value="1"/>
</dbReference>
<dbReference type="AlphaFoldDB" id="A0A2M7G800"/>
<proteinExistence type="predicted"/>
<name>A0A2M7G800_9BACT</name>
<dbReference type="SMART" id="SM00464">
    <property type="entry name" value="LON"/>
    <property type="match status" value="1"/>
</dbReference>
<dbReference type="Pfam" id="PF02190">
    <property type="entry name" value="LON_substr_bdg"/>
    <property type="match status" value="1"/>
</dbReference>
<evidence type="ECO:0000313" key="3">
    <source>
        <dbReference type="Proteomes" id="UP000231019"/>
    </source>
</evidence>
<dbReference type="PANTHER" id="PTHR23327">
    <property type="entry name" value="RING FINGER PROTEIN 127"/>
    <property type="match status" value="1"/>
</dbReference>
<sequence length="209" mass="23999">MSSEILIPIFPLGIVPLPGEPVPLHIFEPRYKQMIADCAPVAGSNQYLPIGINFAHPQKLHETGCTVIVHQILHKYADGQLDIMTQGSQRFHVLELDHSRSYLQAKIRYFEDLNPSEIPDPDLKTKLLENYQTFLSLIGSDAEWSLDTDAISFQLAALLSLETEIKLELLESRSENERLERLCNYFKELLPRLEKAKEFQRRVRSNGHF</sequence>
<protein>
    <recommendedName>
        <fullName evidence="1">Lon N-terminal domain-containing protein</fullName>
    </recommendedName>
</protein>
<dbReference type="InterPro" id="IPR003111">
    <property type="entry name" value="Lon_prtase_N"/>
</dbReference>
<comment type="caution">
    <text evidence="2">The sequence shown here is derived from an EMBL/GenBank/DDBJ whole genome shotgun (WGS) entry which is preliminary data.</text>
</comment>
<evidence type="ECO:0000259" key="1">
    <source>
        <dbReference type="PROSITE" id="PS51787"/>
    </source>
</evidence>
<accession>A0A2M7G800</accession>
<reference evidence="2 3" key="1">
    <citation type="submission" date="2017-09" db="EMBL/GenBank/DDBJ databases">
        <title>Depth-based differentiation of microbial function through sediment-hosted aquifers and enrichment of novel symbionts in the deep terrestrial subsurface.</title>
        <authorList>
            <person name="Probst A.J."/>
            <person name="Ladd B."/>
            <person name="Jarett J.K."/>
            <person name="Geller-Mcgrath D.E."/>
            <person name="Sieber C.M."/>
            <person name="Emerson J.B."/>
            <person name="Anantharaman K."/>
            <person name="Thomas B.C."/>
            <person name="Malmstrom R."/>
            <person name="Stieglmeier M."/>
            <person name="Klingl A."/>
            <person name="Woyke T."/>
            <person name="Ryan C.M."/>
            <person name="Banfield J.F."/>
        </authorList>
    </citation>
    <scope>NUCLEOTIDE SEQUENCE [LARGE SCALE GENOMIC DNA]</scope>
    <source>
        <strain evidence="2">CG17_big_fil_post_rev_8_21_14_2_50_48_46</strain>
    </source>
</reference>
<dbReference type="PROSITE" id="PS51787">
    <property type="entry name" value="LON_N"/>
    <property type="match status" value="1"/>
</dbReference>
<feature type="domain" description="Lon N-terminal" evidence="1">
    <location>
        <begin position="4"/>
        <end position="190"/>
    </location>
</feature>